<gene>
    <name evidence="1" type="ORF">Glove_148g2</name>
</gene>
<name>A0A397ITT5_9GLOM</name>
<comment type="caution">
    <text evidence="1">The sequence shown here is derived from an EMBL/GenBank/DDBJ whole genome shotgun (WGS) entry which is preliminary data.</text>
</comment>
<protein>
    <submittedName>
        <fullName evidence="1">Uncharacterized protein</fullName>
    </submittedName>
</protein>
<dbReference type="EMBL" id="PQFF01000139">
    <property type="protein sequence ID" value="RHZ79381.1"/>
    <property type="molecule type" value="Genomic_DNA"/>
</dbReference>
<keyword evidence="2" id="KW-1185">Reference proteome</keyword>
<sequence>MTIVNRYFNIFTNIKYDCEMEKSHMRSQDNETTPNQITFFSEGGKTIMVMMVTGDEEEEKEDDDDDNNSMKNDHLFLIIHYLELELYHHQHREEHILALDELSGDCYLCTRMKDEECCTRMKDTVRE</sequence>
<dbReference type="AlphaFoldDB" id="A0A397ITT5"/>
<proteinExistence type="predicted"/>
<reference evidence="1 2" key="1">
    <citation type="submission" date="2018-08" db="EMBL/GenBank/DDBJ databases">
        <title>Genome and evolution of the arbuscular mycorrhizal fungus Diversispora epigaea (formerly Glomus versiforme) and its bacterial endosymbionts.</title>
        <authorList>
            <person name="Sun X."/>
            <person name="Fei Z."/>
            <person name="Harrison M."/>
        </authorList>
    </citation>
    <scope>NUCLEOTIDE SEQUENCE [LARGE SCALE GENOMIC DNA]</scope>
    <source>
        <strain evidence="1 2">IT104</strain>
    </source>
</reference>
<dbReference type="Proteomes" id="UP000266861">
    <property type="component" value="Unassembled WGS sequence"/>
</dbReference>
<accession>A0A397ITT5</accession>
<evidence type="ECO:0000313" key="1">
    <source>
        <dbReference type="EMBL" id="RHZ79381.1"/>
    </source>
</evidence>
<evidence type="ECO:0000313" key="2">
    <source>
        <dbReference type="Proteomes" id="UP000266861"/>
    </source>
</evidence>
<organism evidence="1 2">
    <name type="scientific">Diversispora epigaea</name>
    <dbReference type="NCBI Taxonomy" id="1348612"/>
    <lineage>
        <taxon>Eukaryota</taxon>
        <taxon>Fungi</taxon>
        <taxon>Fungi incertae sedis</taxon>
        <taxon>Mucoromycota</taxon>
        <taxon>Glomeromycotina</taxon>
        <taxon>Glomeromycetes</taxon>
        <taxon>Diversisporales</taxon>
        <taxon>Diversisporaceae</taxon>
        <taxon>Diversispora</taxon>
    </lineage>
</organism>